<keyword evidence="3" id="KW-1185">Reference proteome</keyword>
<reference evidence="2 3" key="1">
    <citation type="journal article" date="2015" name="Genome Biol. Evol.">
        <title>Comparative Genomics of a Bacterivorous Green Alga Reveals Evolutionary Causalities and Consequences of Phago-Mixotrophic Mode of Nutrition.</title>
        <authorList>
            <person name="Burns J.A."/>
            <person name="Paasch A."/>
            <person name="Narechania A."/>
            <person name="Kim E."/>
        </authorList>
    </citation>
    <scope>NUCLEOTIDE SEQUENCE [LARGE SCALE GENOMIC DNA]</scope>
    <source>
        <strain evidence="2 3">PLY_AMNH</strain>
    </source>
</reference>
<protein>
    <recommendedName>
        <fullName evidence="4">Retrotransposon gag domain-containing protein</fullName>
    </recommendedName>
</protein>
<feature type="compositionally biased region" description="Pro residues" evidence="1">
    <location>
        <begin position="281"/>
        <end position="308"/>
    </location>
</feature>
<evidence type="ECO:0000313" key="3">
    <source>
        <dbReference type="Proteomes" id="UP001190700"/>
    </source>
</evidence>
<feature type="compositionally biased region" description="Low complexity" evidence="1">
    <location>
        <begin position="309"/>
        <end position="340"/>
    </location>
</feature>
<evidence type="ECO:0008006" key="4">
    <source>
        <dbReference type="Google" id="ProtNLM"/>
    </source>
</evidence>
<feature type="region of interest" description="Disordered" evidence="1">
    <location>
        <begin position="51"/>
        <end position="123"/>
    </location>
</feature>
<feature type="compositionally biased region" description="Pro residues" evidence="1">
    <location>
        <begin position="81"/>
        <end position="122"/>
    </location>
</feature>
<evidence type="ECO:0000256" key="1">
    <source>
        <dbReference type="SAM" id="MobiDB-lite"/>
    </source>
</evidence>
<feature type="region of interest" description="Disordered" evidence="1">
    <location>
        <begin position="281"/>
        <end position="342"/>
    </location>
</feature>
<dbReference type="AlphaFoldDB" id="A0AAE0C993"/>
<dbReference type="Proteomes" id="UP001190700">
    <property type="component" value="Unassembled WGS sequence"/>
</dbReference>
<dbReference type="EMBL" id="LGRX02026518">
    <property type="protein sequence ID" value="KAK3250753.1"/>
    <property type="molecule type" value="Genomic_DNA"/>
</dbReference>
<accession>A0AAE0C993</accession>
<evidence type="ECO:0000313" key="2">
    <source>
        <dbReference type="EMBL" id="KAK3250753.1"/>
    </source>
</evidence>
<proteinExistence type="predicted"/>
<feature type="compositionally biased region" description="Polar residues" evidence="1">
    <location>
        <begin position="1"/>
        <end position="22"/>
    </location>
</feature>
<gene>
    <name evidence="2" type="ORF">CYMTET_39878</name>
</gene>
<comment type="caution">
    <text evidence="2">The sequence shown here is derived from an EMBL/GenBank/DDBJ whole genome shotgun (WGS) entry which is preliminary data.</text>
</comment>
<feature type="region of interest" description="Disordered" evidence="1">
    <location>
        <begin position="1"/>
        <end position="37"/>
    </location>
</feature>
<sequence length="594" mass="64496">MSAPETITSGYATQDPPASTTGAVPVELPTPDHPSLLNMIVTRRRQSVETVVVDGSGDAPADPEGVGSLPQLQSLSGNPEPMDPNPGNPAPELPNDPVPDPTNDPPSDPPDDPPSGPDPSYPLYPEVRALFITHDGGSLWVHRSAEARGAATVTLPWDARHRAGVQSDSIFFRIMHLLGAPLTAYARMGGRLHHAPLPLSNPRVETWTLMVDREAMDLAMGDPAADSLRSMSMRQPVWEWIPATARESEIKRFDQDGLAAWSELYNSDWYRGMSAVATQPPNPVPFPTPLPLPAPPQTSAPTAPPTPHAPAQRPAPLLTSVPAPTASAAPVTAPAPGSTPSVPPSCFPRPMPDNSGLSPGATPFVPRILRVPLGANLQASPDEIRQEHKNKEMVLKLVKGVNKFPRAATDTKSSDKDGLLAQLKHYSNSVRKIFKEAIVIEAMATPSCTTSVSEYQASVVSLLWNLKEHTLQDQQKRFLERAAGIFGSDQAWHQRYMDLDTLFSDLAKCSFSQSYLENAHGEAIAMKQMQNETAAEYFSRLETRMASVNFLAGRIPSCVEMTNLSILSTYRRGLKYATKVMRRLRALNLDVSKP</sequence>
<organism evidence="2 3">
    <name type="scientific">Cymbomonas tetramitiformis</name>
    <dbReference type="NCBI Taxonomy" id="36881"/>
    <lineage>
        <taxon>Eukaryota</taxon>
        <taxon>Viridiplantae</taxon>
        <taxon>Chlorophyta</taxon>
        <taxon>Pyramimonadophyceae</taxon>
        <taxon>Pyramimonadales</taxon>
        <taxon>Pyramimonadaceae</taxon>
        <taxon>Cymbomonas</taxon>
    </lineage>
</organism>
<name>A0AAE0C993_9CHLO</name>